<protein>
    <submittedName>
        <fullName evidence="3">Putative signaling protein</fullName>
    </submittedName>
</protein>
<dbReference type="Pfam" id="PF00563">
    <property type="entry name" value="EAL"/>
    <property type="match status" value="1"/>
</dbReference>
<dbReference type="AlphaFoldDB" id="A0A2Z2NHJ5"/>
<organism evidence="3 4">
    <name type="scientific">Granulosicoccus antarcticus IMCC3135</name>
    <dbReference type="NCBI Taxonomy" id="1192854"/>
    <lineage>
        <taxon>Bacteria</taxon>
        <taxon>Pseudomonadati</taxon>
        <taxon>Pseudomonadota</taxon>
        <taxon>Gammaproteobacteria</taxon>
        <taxon>Chromatiales</taxon>
        <taxon>Granulosicoccaceae</taxon>
        <taxon>Granulosicoccus</taxon>
    </lineage>
</organism>
<reference evidence="3 4" key="1">
    <citation type="submission" date="2016-12" db="EMBL/GenBank/DDBJ databases">
        <authorList>
            <person name="Song W.-J."/>
            <person name="Kurnit D.M."/>
        </authorList>
    </citation>
    <scope>NUCLEOTIDE SEQUENCE [LARGE SCALE GENOMIC DNA]</scope>
    <source>
        <strain evidence="3 4">IMCC3135</strain>
    </source>
</reference>
<keyword evidence="4" id="KW-1185">Reference proteome</keyword>
<dbReference type="CDD" id="cd01949">
    <property type="entry name" value="GGDEF"/>
    <property type="match status" value="1"/>
</dbReference>
<sequence length="567" mass="62050">MSQPKPADMPDSAVMADFLDVTSFTGPAGIAVLDNAGCLLSQNDRLLTLLGVKKPVDDTLETLACNLDAASDAKLQTALVSPNAAVFDIQNTQGLTLQLQLGNLRADRRLLTALDVSQDKTDRLKIELDSLTNLGNRQALDRTLSLLESDRAAVKASQSLGEKAAGDAIVLLIDLDRFKRVNDTLGHAVGDVLLKMVASRLRRVVRDTDHLIRLGGDEFLLIQPQGTTSEQPEKVGSRIVELLNRPFLIEGNQVNIGARIGVATFDDEVEDGETLLKNATLALQESKSSALNRICFFEPRMAQEAHEQRELEIELRRALALQQFRLVYQPQVELGTGRLMGFEALLRWEHPVRGSISPMSFVPIAEETGEIQRIGAWVMLEACRQACHWPDDLTVAVNVSPLQFDDGKLADVVQDALTRSGLASARLEVEVTEGLLFHNPEAALNQLTVLRQMGVDIAMDDFGTGYSSLSHLSRFPFTKIKIDQAFVRGDVDEGTHAMVNTIISLGASLGMNTLAEGVETREQYDRLRDGGCDAVQGYLISRPMEASSIVPFLDDYSQQTGFSRTGT</sequence>
<dbReference type="EMBL" id="CP018632">
    <property type="protein sequence ID" value="ASJ70776.1"/>
    <property type="molecule type" value="Genomic_DNA"/>
</dbReference>
<proteinExistence type="predicted"/>
<evidence type="ECO:0000259" key="2">
    <source>
        <dbReference type="PROSITE" id="PS50887"/>
    </source>
</evidence>
<dbReference type="Proteomes" id="UP000250079">
    <property type="component" value="Chromosome"/>
</dbReference>
<dbReference type="Pfam" id="PF00990">
    <property type="entry name" value="GGDEF"/>
    <property type="match status" value="1"/>
</dbReference>
<dbReference type="PROSITE" id="PS50887">
    <property type="entry name" value="GGDEF"/>
    <property type="match status" value="1"/>
</dbReference>
<dbReference type="PANTHER" id="PTHR44757">
    <property type="entry name" value="DIGUANYLATE CYCLASE DGCP"/>
    <property type="match status" value="1"/>
</dbReference>
<dbReference type="SMART" id="SM00052">
    <property type="entry name" value="EAL"/>
    <property type="match status" value="1"/>
</dbReference>
<dbReference type="SMART" id="SM00267">
    <property type="entry name" value="GGDEF"/>
    <property type="match status" value="1"/>
</dbReference>
<dbReference type="InterPro" id="IPR043128">
    <property type="entry name" value="Rev_trsase/Diguanyl_cyclase"/>
</dbReference>
<dbReference type="InterPro" id="IPR029787">
    <property type="entry name" value="Nucleotide_cyclase"/>
</dbReference>
<dbReference type="SUPFAM" id="SSF55073">
    <property type="entry name" value="Nucleotide cyclase"/>
    <property type="match status" value="1"/>
</dbReference>
<dbReference type="SUPFAM" id="SSF141868">
    <property type="entry name" value="EAL domain-like"/>
    <property type="match status" value="1"/>
</dbReference>
<dbReference type="PANTHER" id="PTHR44757:SF2">
    <property type="entry name" value="BIOFILM ARCHITECTURE MAINTENANCE PROTEIN MBAA"/>
    <property type="match status" value="1"/>
</dbReference>
<dbReference type="NCBIfam" id="TIGR00254">
    <property type="entry name" value="GGDEF"/>
    <property type="match status" value="1"/>
</dbReference>
<dbReference type="OrthoDB" id="9804951at2"/>
<gene>
    <name evidence="3" type="ORF">IMCC3135_03315</name>
</gene>
<dbReference type="InterPro" id="IPR035919">
    <property type="entry name" value="EAL_sf"/>
</dbReference>
<evidence type="ECO:0000313" key="4">
    <source>
        <dbReference type="Proteomes" id="UP000250079"/>
    </source>
</evidence>
<evidence type="ECO:0000259" key="1">
    <source>
        <dbReference type="PROSITE" id="PS50883"/>
    </source>
</evidence>
<dbReference type="InterPro" id="IPR001633">
    <property type="entry name" value="EAL_dom"/>
</dbReference>
<name>A0A2Z2NHJ5_9GAMM</name>
<feature type="domain" description="EAL" evidence="1">
    <location>
        <begin position="308"/>
        <end position="557"/>
    </location>
</feature>
<dbReference type="Gene3D" id="3.30.70.270">
    <property type="match status" value="1"/>
</dbReference>
<dbReference type="InterPro" id="IPR000160">
    <property type="entry name" value="GGDEF_dom"/>
</dbReference>
<accession>A0A2Z2NHJ5</accession>
<dbReference type="KEGG" id="gai:IMCC3135_03315"/>
<dbReference type="RefSeq" id="WP_088916285.1">
    <property type="nucleotide sequence ID" value="NZ_CP018632.1"/>
</dbReference>
<evidence type="ECO:0000313" key="3">
    <source>
        <dbReference type="EMBL" id="ASJ70776.1"/>
    </source>
</evidence>
<dbReference type="CDD" id="cd01948">
    <property type="entry name" value="EAL"/>
    <property type="match status" value="1"/>
</dbReference>
<feature type="domain" description="GGDEF" evidence="2">
    <location>
        <begin position="166"/>
        <end position="299"/>
    </location>
</feature>
<dbReference type="Gene3D" id="3.20.20.450">
    <property type="entry name" value="EAL domain"/>
    <property type="match status" value="1"/>
</dbReference>
<dbReference type="PROSITE" id="PS50883">
    <property type="entry name" value="EAL"/>
    <property type="match status" value="1"/>
</dbReference>
<dbReference type="InterPro" id="IPR052155">
    <property type="entry name" value="Biofilm_reg_signaling"/>
</dbReference>